<dbReference type="InterPro" id="IPR037524">
    <property type="entry name" value="PA14/GLEYA"/>
</dbReference>
<dbReference type="InParanoid" id="C4R3A8"/>
<dbReference type="HOGENOM" id="CLU_382217_0_0_1"/>
<dbReference type="SMR" id="C4R3A8"/>
<feature type="chain" id="PRO_5002942196" description="PA14 domain-containing protein" evidence="2">
    <location>
        <begin position="22"/>
        <end position="724"/>
    </location>
</feature>
<dbReference type="OrthoDB" id="3996163at2759"/>
<sequence length="724" mass="78442">MKFPVPLLFLLQLFFIIATQGDESGNGDESDTAYGCDITSNAFDGFDATIYEYNANDLKLIRDPVFMSTGYLGRNVLNKISGVTVPGFNIWNPRSRTATVYGVQNVNYYNMVLELKGYFKAAVSGDYKLTLSNIDDSSMLFFGKNTAFQCCDTGSIPVDQAPTDYSLFTIKPSNQVNSEVISSTQYLEAGKYYPVRIVFVNALERALFNFKLTIPSGTVLDDFQDYIYQFGALDENSCYETTVSKITEWTTYTTPWTGTFETTRTITPTGTEGTVVIETPESYVTTTQPWTGTYETTYTVPPTGTEPGTVIIETPEIIDCEAVCCGPFLTAFSFRKREECQCENICCPGDTNCETYVTTTQPWTGTYETTYTVPPTGTEPGTVIIETPESYVTTTQPWTGTYETTYTVPPTGTEPGTVIIETPESYVTTTQPWTGTYETTYSVPPSGTEPGTVVIETPESYVTTTQPWTGTYETTYSVPPSGTEPGTVVIETPEASTARTKFTTVTSSWTGVFTTTKTLPASGTEPATIVIQTPTGYFNTSSLVSTRTKTNVDTVTRVIPCPICTAPKTITVVPEEPNESVSVIISQPQSSSTDTTLSKPDSVRVISQPETASQMDTSLSKTDSAVISTETAGNNIIPLAGSHSYNTIVTTVTDSPQVAQSTTATSSSNVHLTISTQTTTPSLVYSSSLSTVHQVSPSNGGFRSSITVHPLLSVIGAIFGALFM</sequence>
<dbReference type="RefSeq" id="XP_002492223.1">
    <property type="nucleotide sequence ID" value="XM_002492178.1"/>
</dbReference>
<keyword evidence="5" id="KW-1185">Reference proteome</keyword>
<proteinExistence type="predicted"/>
<dbReference type="Proteomes" id="UP000000314">
    <property type="component" value="Chromosome 3"/>
</dbReference>
<feature type="domain" description="PA14" evidence="3">
    <location>
        <begin position="66"/>
        <end position="226"/>
    </location>
</feature>
<evidence type="ECO:0000256" key="2">
    <source>
        <dbReference type="SAM" id="SignalP"/>
    </source>
</evidence>
<reference evidence="4 5" key="1">
    <citation type="journal article" date="2009" name="Nat. Biotechnol.">
        <title>Genome sequence of the recombinant protein production host Pichia pastoris.</title>
        <authorList>
            <person name="De Schutter K."/>
            <person name="Lin Y.C."/>
            <person name="Tiels P."/>
            <person name="Van Hecke A."/>
            <person name="Glinka S."/>
            <person name="Weber-Lehmann J."/>
            <person name="Rouze P."/>
            <person name="Van de Peer Y."/>
            <person name="Callewaert N."/>
        </authorList>
    </citation>
    <scope>NUCLEOTIDE SEQUENCE [LARGE SCALE GENOMIC DNA]</scope>
    <source>
        <strain evidence="5">GS115 / ATCC 20864</strain>
    </source>
</reference>
<dbReference type="EMBL" id="FN392321">
    <property type="protein sequence ID" value="CAY69943.1"/>
    <property type="molecule type" value="Genomic_DNA"/>
</dbReference>
<dbReference type="OMA" id="FTNSQDY"/>
<protein>
    <recommendedName>
        <fullName evidence="3">PA14 domain-containing protein</fullName>
    </recommendedName>
</protein>
<gene>
    <name evidence="4" type="ordered locus">PAS_chr3_1145</name>
</gene>
<evidence type="ECO:0000313" key="4">
    <source>
        <dbReference type="EMBL" id="CAY69943.1"/>
    </source>
</evidence>
<dbReference type="KEGG" id="ppa:PAS_chr3_1145"/>
<evidence type="ECO:0000313" key="5">
    <source>
        <dbReference type="Proteomes" id="UP000000314"/>
    </source>
</evidence>
<accession>C4R3A8</accession>
<organism evidence="4 5">
    <name type="scientific">Komagataella phaffii (strain GS115 / ATCC 20864)</name>
    <name type="common">Yeast</name>
    <name type="synonym">Pichia pastoris</name>
    <dbReference type="NCBI Taxonomy" id="644223"/>
    <lineage>
        <taxon>Eukaryota</taxon>
        <taxon>Fungi</taxon>
        <taxon>Dikarya</taxon>
        <taxon>Ascomycota</taxon>
        <taxon>Saccharomycotina</taxon>
        <taxon>Pichiomycetes</taxon>
        <taxon>Pichiales</taxon>
        <taxon>Pichiaceae</taxon>
        <taxon>Komagataella</taxon>
    </lineage>
</organism>
<feature type="signal peptide" evidence="2">
    <location>
        <begin position="1"/>
        <end position="21"/>
    </location>
</feature>
<dbReference type="GeneID" id="8199304"/>
<feature type="region of interest" description="Disordered" evidence="1">
    <location>
        <begin position="583"/>
        <end position="602"/>
    </location>
</feature>
<dbReference type="InterPro" id="IPR018871">
    <property type="entry name" value="GLEYA_adhesin_domain"/>
</dbReference>
<dbReference type="Pfam" id="PF10528">
    <property type="entry name" value="GLEYA"/>
    <property type="match status" value="1"/>
</dbReference>
<dbReference type="Gene3D" id="2.60.120.1560">
    <property type="match status" value="1"/>
</dbReference>
<dbReference type="AlphaFoldDB" id="C4R3A8"/>
<feature type="compositionally biased region" description="Low complexity" evidence="1">
    <location>
        <begin position="583"/>
        <end position="592"/>
    </location>
</feature>
<dbReference type="STRING" id="644223.C4R3A8"/>
<dbReference type="eggNOG" id="ENOG502QPQC">
    <property type="taxonomic scope" value="Eukaryota"/>
</dbReference>
<dbReference type="PROSITE" id="PS51820">
    <property type="entry name" value="PA14"/>
    <property type="match status" value="1"/>
</dbReference>
<evidence type="ECO:0000256" key="1">
    <source>
        <dbReference type="SAM" id="MobiDB-lite"/>
    </source>
</evidence>
<evidence type="ECO:0000259" key="3">
    <source>
        <dbReference type="PROSITE" id="PS51820"/>
    </source>
</evidence>
<name>C4R3A8_KOMPG</name>
<keyword evidence="2" id="KW-0732">Signal</keyword>